<dbReference type="GO" id="GO:0003723">
    <property type="term" value="F:RNA binding"/>
    <property type="evidence" value="ECO:0007669"/>
    <property type="project" value="InterPro"/>
</dbReference>
<gene>
    <name evidence="4" type="primary">LOC120259086</name>
</gene>
<dbReference type="GO" id="GO:0009451">
    <property type="term" value="P:RNA modification"/>
    <property type="evidence" value="ECO:0007669"/>
    <property type="project" value="InterPro"/>
</dbReference>
<keyword evidence="1" id="KW-0677">Repeat</keyword>
<protein>
    <submittedName>
        <fullName evidence="4">Pentatricopeptide repeat-containing protein At1g71490-like</fullName>
    </submittedName>
</protein>
<feature type="repeat" description="PPR" evidence="2">
    <location>
        <begin position="141"/>
        <end position="175"/>
    </location>
</feature>
<dbReference type="Proteomes" id="UP001515500">
    <property type="component" value="Chromosome 4"/>
</dbReference>
<dbReference type="Gene3D" id="1.25.40.10">
    <property type="entry name" value="Tetratricopeptide repeat domain"/>
    <property type="match status" value="4"/>
</dbReference>
<evidence type="ECO:0000256" key="1">
    <source>
        <dbReference type="ARBA" id="ARBA00022737"/>
    </source>
</evidence>
<dbReference type="FunFam" id="1.25.40.10:FF:000393">
    <property type="entry name" value="Pentatricopeptide repeat-containing protein At1g20230"/>
    <property type="match status" value="1"/>
</dbReference>
<dbReference type="InterPro" id="IPR046848">
    <property type="entry name" value="E_motif"/>
</dbReference>
<reference evidence="4" key="1">
    <citation type="submission" date="2025-08" db="UniProtKB">
        <authorList>
            <consortium name="RefSeq"/>
        </authorList>
    </citation>
    <scope>IDENTIFICATION</scope>
</reference>
<keyword evidence="3" id="KW-1185">Reference proteome</keyword>
<proteinExistence type="predicted"/>
<dbReference type="RefSeq" id="XP_039122557.1">
    <property type="nucleotide sequence ID" value="XM_039266623.1"/>
</dbReference>
<feature type="repeat" description="PPR" evidence="2">
    <location>
        <begin position="242"/>
        <end position="276"/>
    </location>
</feature>
<dbReference type="PROSITE" id="PS51375">
    <property type="entry name" value="PPR"/>
    <property type="match status" value="4"/>
</dbReference>
<evidence type="ECO:0000256" key="2">
    <source>
        <dbReference type="PROSITE-ProRule" id="PRU00708"/>
    </source>
</evidence>
<dbReference type="GeneID" id="120259086"/>
<dbReference type="NCBIfam" id="TIGR00756">
    <property type="entry name" value="PPR"/>
    <property type="match status" value="4"/>
</dbReference>
<dbReference type="FunFam" id="1.25.40.10:FF:000090">
    <property type="entry name" value="Pentatricopeptide repeat-containing protein, chloroplastic"/>
    <property type="match status" value="1"/>
</dbReference>
<feature type="repeat" description="PPR" evidence="2">
    <location>
        <begin position="378"/>
        <end position="412"/>
    </location>
</feature>
<feature type="repeat" description="PPR" evidence="2">
    <location>
        <begin position="211"/>
        <end position="241"/>
    </location>
</feature>
<sequence>MPSRSPTAIAAPHKLHQLLKYFPKSWTKPLPSKDQPSLRSAFATIQLLCSNGHLSQAFKAFSFLLHLHSPPPCLLQHPISSLLSCSTTLTALSPGLQLHARCITIGIAGNPFLISRLTSFYSSLGLLHDAILIVISSNIKRALSWNLLISAFCRRGLWREAIIAFAEMVGNGVEVDKYTYASVLSACGEILDFNCGRLVHKCIVCCGLELDLFVHNALVSMYAKCGDFVSARNVFDRMPERDVVSWNSMISGYLSKGIRAEAFELVERMRIENVEVNSITWNAVLGGNLRMGNYVEVLKMISQMRRGASVIDFVTLIIGLNACSRLRDMKSGRQIHGMLVRMGCDLFENVRNALITMYSRCDDTVHAYVSFRMDTDRSLVCWNAMVAGFAHTDQVKEACLVFQELISCGMKPNYVTMVTMLSLCACVADLQHGRELHCYIMKHRFKGGGRQLLSNCLLDMYSKSGYGMQGDGTISLKLFNRMIECGIEPDHITMVAILSACSHSGLVTQGQMLFDKMVSLHGIVPQMEHYSCMVDLFGRVGLLRKAEEIMIRMPFPPSTAMLATLIGACQAHRNIEIGKRAADKLLEMKPQDPRHYVLIASMYVSAKSLEGVVNVRTLMRDMGIWKAPSWASIELDGKLYPFLAGKKSNPNAPAIYQLLFWLMKHLKDAGYVANGEVE</sequence>
<evidence type="ECO:0000313" key="3">
    <source>
        <dbReference type="Proteomes" id="UP001515500"/>
    </source>
</evidence>
<name>A0AB40B5L0_DIOCR</name>
<dbReference type="Pfam" id="PF13041">
    <property type="entry name" value="PPR_2"/>
    <property type="match status" value="2"/>
</dbReference>
<organism evidence="3 4">
    <name type="scientific">Dioscorea cayennensis subsp. rotundata</name>
    <name type="common">White Guinea yam</name>
    <name type="synonym">Dioscorea rotundata</name>
    <dbReference type="NCBI Taxonomy" id="55577"/>
    <lineage>
        <taxon>Eukaryota</taxon>
        <taxon>Viridiplantae</taxon>
        <taxon>Streptophyta</taxon>
        <taxon>Embryophyta</taxon>
        <taxon>Tracheophyta</taxon>
        <taxon>Spermatophyta</taxon>
        <taxon>Magnoliopsida</taxon>
        <taxon>Liliopsida</taxon>
        <taxon>Dioscoreales</taxon>
        <taxon>Dioscoreaceae</taxon>
        <taxon>Dioscorea</taxon>
    </lineage>
</organism>
<dbReference type="InterPro" id="IPR046960">
    <property type="entry name" value="PPR_At4g14850-like_plant"/>
</dbReference>
<dbReference type="AlphaFoldDB" id="A0AB40B5L0"/>
<dbReference type="Pfam" id="PF20431">
    <property type="entry name" value="E_motif"/>
    <property type="match status" value="1"/>
</dbReference>
<dbReference type="PANTHER" id="PTHR47926:SF354">
    <property type="entry name" value="REPEAT (PPR-LIKE) SUPERFAMILY PROTEIN, PUTATIVE-RELATED"/>
    <property type="match status" value="1"/>
</dbReference>
<dbReference type="InterPro" id="IPR011990">
    <property type="entry name" value="TPR-like_helical_dom_sf"/>
</dbReference>
<accession>A0AB40B5L0</accession>
<evidence type="ECO:0000313" key="4">
    <source>
        <dbReference type="RefSeq" id="XP_039122557.1"/>
    </source>
</evidence>
<dbReference type="Pfam" id="PF01535">
    <property type="entry name" value="PPR"/>
    <property type="match status" value="4"/>
</dbReference>
<dbReference type="InterPro" id="IPR002885">
    <property type="entry name" value="PPR_rpt"/>
</dbReference>
<dbReference type="PANTHER" id="PTHR47926">
    <property type="entry name" value="PENTATRICOPEPTIDE REPEAT-CONTAINING PROTEIN"/>
    <property type="match status" value="1"/>
</dbReference>